<dbReference type="InterPro" id="IPR039426">
    <property type="entry name" value="TonB-dep_rcpt-like"/>
</dbReference>
<dbReference type="STRING" id="1127699.HMPREF9151_00826"/>
<dbReference type="InterPro" id="IPR012910">
    <property type="entry name" value="Plug_dom"/>
</dbReference>
<keyword evidence="1" id="KW-0998">Cell outer membrane</keyword>
<proteinExistence type="inferred from homology"/>
<dbReference type="HOGENOM" id="CLU_004317_1_0_10"/>
<feature type="chain" id="PRO_5003954531" evidence="2">
    <location>
        <begin position="23"/>
        <end position="1041"/>
    </location>
</feature>
<dbReference type="Gene3D" id="2.60.40.1120">
    <property type="entry name" value="Carboxypeptidase-like, regulatory domain"/>
    <property type="match status" value="1"/>
</dbReference>
<keyword evidence="5" id="KW-1185">Reference proteome</keyword>
<organism evidence="4 5">
    <name type="scientific">Hoylesella saccharolytica F0055</name>
    <dbReference type="NCBI Taxonomy" id="1127699"/>
    <lineage>
        <taxon>Bacteria</taxon>
        <taxon>Pseudomonadati</taxon>
        <taxon>Bacteroidota</taxon>
        <taxon>Bacteroidia</taxon>
        <taxon>Bacteroidales</taxon>
        <taxon>Prevotellaceae</taxon>
        <taxon>Hoylesella</taxon>
    </lineage>
</organism>
<feature type="signal peptide" evidence="2">
    <location>
        <begin position="1"/>
        <end position="22"/>
    </location>
</feature>
<keyword evidence="1" id="KW-0812">Transmembrane</keyword>
<dbReference type="NCBIfam" id="TIGR04057">
    <property type="entry name" value="SusC_RagA_signa"/>
    <property type="match status" value="1"/>
</dbReference>
<dbReference type="InterPro" id="IPR023997">
    <property type="entry name" value="TonB-dep_OMP_SusC/RagA_CS"/>
</dbReference>
<keyword evidence="2" id="KW-0732">Signal</keyword>
<keyword evidence="1" id="KW-0472">Membrane</keyword>
<dbReference type="InterPro" id="IPR023996">
    <property type="entry name" value="TonB-dep_OMP_SusC/RagA"/>
</dbReference>
<accession>L1NFT9</accession>
<dbReference type="PROSITE" id="PS52016">
    <property type="entry name" value="TONB_DEPENDENT_REC_3"/>
    <property type="match status" value="1"/>
</dbReference>
<keyword evidence="1" id="KW-0813">Transport</keyword>
<dbReference type="OrthoDB" id="721000at2"/>
<dbReference type="AlphaFoldDB" id="L1NFT9"/>
<dbReference type="GO" id="GO:0009279">
    <property type="term" value="C:cell outer membrane"/>
    <property type="evidence" value="ECO:0007669"/>
    <property type="project" value="UniProtKB-SubCell"/>
</dbReference>
<dbReference type="PATRIC" id="fig|1127699.3.peg.762"/>
<dbReference type="RefSeq" id="WP_009162036.1">
    <property type="nucleotide sequence ID" value="NZ_KB290980.1"/>
</dbReference>
<dbReference type="EMBL" id="AMEP01000056">
    <property type="protein sequence ID" value="EKY02082.1"/>
    <property type="molecule type" value="Genomic_DNA"/>
</dbReference>
<evidence type="ECO:0000313" key="5">
    <source>
        <dbReference type="Proteomes" id="UP000010433"/>
    </source>
</evidence>
<keyword evidence="4" id="KW-0675">Receptor</keyword>
<dbReference type="Gene3D" id="2.170.130.10">
    <property type="entry name" value="TonB-dependent receptor, plug domain"/>
    <property type="match status" value="1"/>
</dbReference>
<dbReference type="Pfam" id="PF13715">
    <property type="entry name" value="CarbopepD_reg_2"/>
    <property type="match status" value="1"/>
</dbReference>
<name>L1NFT9_9BACT</name>
<dbReference type="InterPro" id="IPR037066">
    <property type="entry name" value="Plug_dom_sf"/>
</dbReference>
<evidence type="ECO:0000256" key="1">
    <source>
        <dbReference type="PROSITE-ProRule" id="PRU01360"/>
    </source>
</evidence>
<gene>
    <name evidence="4" type="ORF">HMPREF9151_00826</name>
</gene>
<dbReference type="InterPro" id="IPR008969">
    <property type="entry name" value="CarboxyPept-like_regulatory"/>
</dbReference>
<sequence length="1041" mass="117395">MNMKKYLMMLFVFLCVSAGALAQDQLEITGTVTDAQGEPIVGATITVKDVSGLGVITNIDGHYKIKVERYKKLVFSYIGFKPVEVLVRGDKTVIDVKLNEEKVNAVDEVVVTAMGTRKKLTVTGAVTNVDVNSLKHYSTSNLTNVLAGNVPGIMAFQSSGQPGKNTSEFWIRGISTFGAGKSAYILVDGFERKNIDDLNIEDIESFSVLKDASATAIYGSKGANGVILITTKRGKEGRINISGKVETSYNTRTITPQFVDGETYANLLNEARITRNLGVLYRPEELELIRTGLDPDLYPNVDWKKLLLKDGAMSYRANVNLSGGGTTSRYYASMSYTEDQGMYKTDETLRNKYNTNANYRRWNYRLNVDIDITKTTVLKLGVSGDLSKRNSPGLGDSRVWEQLFGYNPLYTPVRYSNGYMPGRGLKDEKGNLLFAYMNPWVSATQTGYNENWNNNIQSNVTLEQKLDFITKGLHFTARFGYDTYNSNAISHIKYPALYAATKRNTVTGQLEFEKTLDAVDMYQTSGSDGSRREFLDLLLHWDRTFLKAHSFGANVKFTQDANIATQNLGKDIKNSVARRNMGLASQFTYNYKNRYFIDYNFGYNGSENFADGHRWGFFPAWSVAWNIGEEPFVQKKAPWINMFKLRYSRGKVGNDDMGTRFPYLYSLSDEASKDRTYSWGIANTNSYKGIYYYQVASNRVTWEVAHKHDAGIDLVLFDNKLSLTADYFYEKRAGIYMVRKYMPQIAGLGHWNLPRANIGEVKSQGVDGNFKYEQRFGEVGVTVRGNMTYSKNEILEYDEENNIYGYKNMRGYRVDQVRGLVALGLFKDYDDIRNSPQQQFGTVQPGDIKYKDVNGDGVVNANDEVAIGATSKPNLIYGLGISVQWKAFDFNLHFQGAGKSTFLINGKSVYAFSQEQWGNIFTGMLDNRWISSDLSGTTATENPNATYPRLSYGANENNYRASSYWLRDGRYLRLKNLDFGYTLPKSLSVKLHLTHVRFYVSGTNLFFLSKKFDAWDPESLQSNGEQYPITKAITVGVQVSL</sequence>
<dbReference type="SUPFAM" id="SSF49464">
    <property type="entry name" value="Carboxypeptidase regulatory domain-like"/>
    <property type="match status" value="1"/>
</dbReference>
<dbReference type="NCBIfam" id="TIGR04056">
    <property type="entry name" value="OMP_RagA_SusC"/>
    <property type="match status" value="1"/>
</dbReference>
<dbReference type="SUPFAM" id="SSF56935">
    <property type="entry name" value="Porins"/>
    <property type="match status" value="1"/>
</dbReference>
<dbReference type="Pfam" id="PF07715">
    <property type="entry name" value="Plug"/>
    <property type="match status" value="1"/>
</dbReference>
<keyword evidence="1" id="KW-1134">Transmembrane beta strand</keyword>
<evidence type="ECO:0000313" key="4">
    <source>
        <dbReference type="EMBL" id="EKY02082.1"/>
    </source>
</evidence>
<comment type="subcellular location">
    <subcellularLocation>
        <location evidence="1">Cell outer membrane</location>
        <topology evidence="1">Multi-pass membrane protein</topology>
    </subcellularLocation>
</comment>
<reference evidence="4 5" key="1">
    <citation type="submission" date="2012-05" db="EMBL/GenBank/DDBJ databases">
        <authorList>
            <person name="Weinstock G."/>
            <person name="Sodergren E."/>
            <person name="Lobos E.A."/>
            <person name="Fulton L."/>
            <person name="Fulton R."/>
            <person name="Courtney L."/>
            <person name="Fronick C."/>
            <person name="O'Laughlin M."/>
            <person name="Godfrey J."/>
            <person name="Wilson R.M."/>
            <person name="Miner T."/>
            <person name="Farmer C."/>
            <person name="Delehaunty K."/>
            <person name="Cordes M."/>
            <person name="Minx P."/>
            <person name="Tomlinson C."/>
            <person name="Chen J."/>
            <person name="Wollam A."/>
            <person name="Pepin K.H."/>
            <person name="Bhonagiri V."/>
            <person name="Zhang X."/>
            <person name="Suruliraj S."/>
            <person name="Warren W."/>
            <person name="Mitreva M."/>
            <person name="Mardis E.R."/>
            <person name="Wilson R.K."/>
        </authorList>
    </citation>
    <scope>NUCLEOTIDE SEQUENCE [LARGE SCALE GENOMIC DNA]</scope>
    <source>
        <strain evidence="4 5">F0055</strain>
    </source>
</reference>
<evidence type="ECO:0000256" key="2">
    <source>
        <dbReference type="SAM" id="SignalP"/>
    </source>
</evidence>
<protein>
    <submittedName>
        <fullName evidence="4">TonB-dependent receptor plug domain protein</fullName>
    </submittedName>
</protein>
<comment type="similarity">
    <text evidence="1">Belongs to the TonB-dependent receptor family.</text>
</comment>
<comment type="caution">
    <text evidence="4">The sequence shown here is derived from an EMBL/GenBank/DDBJ whole genome shotgun (WGS) entry which is preliminary data.</text>
</comment>
<dbReference type="Proteomes" id="UP000010433">
    <property type="component" value="Unassembled WGS sequence"/>
</dbReference>
<feature type="domain" description="TonB-dependent receptor plug" evidence="3">
    <location>
        <begin position="119"/>
        <end position="226"/>
    </location>
</feature>
<evidence type="ECO:0000259" key="3">
    <source>
        <dbReference type="Pfam" id="PF07715"/>
    </source>
</evidence>
<dbReference type="FunFam" id="2.170.130.10:FF:000003">
    <property type="entry name" value="SusC/RagA family TonB-linked outer membrane protein"/>
    <property type="match status" value="1"/>
</dbReference>